<dbReference type="OrthoDB" id="10619613at2759"/>
<name>A0A1J9SHG6_9PEZI</name>
<proteinExistence type="predicted"/>
<organism evidence="3 4">
    <name type="scientific">Diplodia corticola</name>
    <dbReference type="NCBI Taxonomy" id="236234"/>
    <lineage>
        <taxon>Eukaryota</taxon>
        <taxon>Fungi</taxon>
        <taxon>Dikarya</taxon>
        <taxon>Ascomycota</taxon>
        <taxon>Pezizomycotina</taxon>
        <taxon>Dothideomycetes</taxon>
        <taxon>Dothideomycetes incertae sedis</taxon>
        <taxon>Botryosphaeriales</taxon>
        <taxon>Botryosphaeriaceae</taxon>
        <taxon>Diplodia</taxon>
    </lineage>
</organism>
<dbReference type="GeneID" id="31014395"/>
<evidence type="ECO:0000256" key="1">
    <source>
        <dbReference type="SAM" id="Coils"/>
    </source>
</evidence>
<evidence type="ECO:0000313" key="3">
    <source>
        <dbReference type="EMBL" id="OJD39029.1"/>
    </source>
</evidence>
<gene>
    <name evidence="3" type="ORF">BKCO1_3000233</name>
</gene>
<feature type="compositionally biased region" description="Low complexity" evidence="2">
    <location>
        <begin position="584"/>
        <end position="597"/>
    </location>
</feature>
<dbReference type="AlphaFoldDB" id="A0A1J9SHG6"/>
<accession>A0A1J9SHG6</accession>
<feature type="compositionally biased region" description="Low complexity" evidence="2">
    <location>
        <begin position="644"/>
        <end position="654"/>
    </location>
</feature>
<feature type="compositionally biased region" description="Low complexity" evidence="2">
    <location>
        <begin position="619"/>
        <end position="630"/>
    </location>
</feature>
<reference evidence="3 4" key="1">
    <citation type="submission" date="2016-10" db="EMBL/GenBank/DDBJ databases">
        <title>Proteomics and genomics reveal pathogen-plant mechanisms compatible with a hemibiotrophic lifestyle of Diplodia corticola.</title>
        <authorList>
            <person name="Fernandes I."/>
            <person name="De Jonge R."/>
            <person name="Van De Peer Y."/>
            <person name="Devreese B."/>
            <person name="Alves A."/>
            <person name="Esteves A.C."/>
        </authorList>
    </citation>
    <scope>NUCLEOTIDE SEQUENCE [LARGE SCALE GENOMIC DNA]</scope>
    <source>
        <strain evidence="3 4">CBS 112549</strain>
    </source>
</reference>
<comment type="caution">
    <text evidence="3">The sequence shown here is derived from an EMBL/GenBank/DDBJ whole genome shotgun (WGS) entry which is preliminary data.</text>
</comment>
<dbReference type="EMBL" id="MNUE01000003">
    <property type="protein sequence ID" value="OJD39029.1"/>
    <property type="molecule type" value="Genomic_DNA"/>
</dbReference>
<protein>
    <submittedName>
        <fullName evidence="3">Uncharacterized protein</fullName>
    </submittedName>
</protein>
<dbReference type="RefSeq" id="XP_020134640.1">
    <property type="nucleotide sequence ID" value="XM_020274134.1"/>
</dbReference>
<feature type="coiled-coil region" evidence="1">
    <location>
        <begin position="727"/>
        <end position="764"/>
    </location>
</feature>
<evidence type="ECO:0000256" key="2">
    <source>
        <dbReference type="SAM" id="MobiDB-lite"/>
    </source>
</evidence>
<evidence type="ECO:0000313" key="4">
    <source>
        <dbReference type="Proteomes" id="UP000183809"/>
    </source>
</evidence>
<keyword evidence="4" id="KW-1185">Reference proteome</keyword>
<sequence>MADSDPTGSMSGSSTDEMHVLYLDHIKCSWNKTSRKCIPKAHRPNGPLPKDVTKNLSLLSVIAPGDKGLLATQSIMKSMVATRIQQSDVNTPVIQAQDLLKALEAMPQLLTAVSNILKARRKSAAFLCEHGFNSDDPIEWPPNVVMVLGELVKKTGQRYERAHEAGYYLTQHYKTRLQKDGDEFRTILESDVREAINSLEEASTQEDLVAPNTGDEVYSTDLENTNATEDLYTTGSASIFEPTLPPLEILKSIGQIYYKGKRHDVLFKVAPTIISYEMACKGMYHDNRGSNELGTFLKHDRRKWSYANWWPNWRAIVHLENRFGKPFFEIFDCADIQADQALRMAEGVLTTLDGITRIHGITDVEKLRNVCADFFTKYPVSEKAQSLTSAGVRKLSSALNAAKGPDSGGVRYKGWPSLGGEAAGPATPLEDPTPTQVFRPSRDMSSKGNSEQATAKKAKPGASGSTTAFRESYVINHIPNKNAMMKAPASGRRAPGPAAVLEKMAQKGPTTRVPTHDSALDRTLDTTNVPARTSTTRRQSEWIRTHGVRKMSKRALADSEIDELFEEPNDVTVEADRMTIDNESPSTSVHPSHPSGSNSIHESSGAPVQHPANDNITEAAPGNNNGVNAVEDSVEVDEARPSNSDTAASASTSATTDAVQQAVAQTMGGLQQSISIDELTSEVCQIVLRVLEELEAGNMIVRAQDIGTRYCRKSEVEVLVGEMVDREDALKEQRDEALGQVAELKEKLREAEEVKRTLMNGMEEFCRSFDVSTNEG</sequence>
<feature type="region of interest" description="Disordered" evidence="2">
    <location>
        <begin position="404"/>
        <end position="468"/>
    </location>
</feature>
<feature type="region of interest" description="Disordered" evidence="2">
    <location>
        <begin position="581"/>
        <end position="654"/>
    </location>
</feature>
<keyword evidence="1" id="KW-0175">Coiled coil</keyword>
<dbReference type="Proteomes" id="UP000183809">
    <property type="component" value="Unassembled WGS sequence"/>
</dbReference>